<accession>A0ABS6UVR1</accession>
<dbReference type="Proteomes" id="UP000694287">
    <property type="component" value="Unassembled WGS sequence"/>
</dbReference>
<protein>
    <submittedName>
        <fullName evidence="1">Uncharacterized protein</fullName>
    </submittedName>
</protein>
<keyword evidence="2" id="KW-1185">Reference proteome</keyword>
<gene>
    <name evidence="1" type="ORF">I4I81_19065</name>
</gene>
<organism evidence="1 2">
    <name type="scientific">Pseudonocardia abyssalis</name>
    <dbReference type="NCBI Taxonomy" id="2792008"/>
    <lineage>
        <taxon>Bacteria</taxon>
        <taxon>Bacillati</taxon>
        <taxon>Actinomycetota</taxon>
        <taxon>Actinomycetes</taxon>
        <taxon>Pseudonocardiales</taxon>
        <taxon>Pseudonocardiaceae</taxon>
        <taxon>Pseudonocardia</taxon>
    </lineage>
</organism>
<reference evidence="1 2" key="1">
    <citation type="submission" date="2020-11" db="EMBL/GenBank/DDBJ databases">
        <title>Pseudonocardia abyssalis sp. nov. and Pseudonocardia oceani sp. nov., description and phylogenomic analysis of two novel actinomycetes isolated from the deep Southern Ocean.</title>
        <authorList>
            <person name="Parra J."/>
        </authorList>
    </citation>
    <scope>NUCLEOTIDE SEQUENCE [LARGE SCALE GENOMIC DNA]</scope>
    <source>
        <strain evidence="1 2">KRD-168</strain>
    </source>
</reference>
<evidence type="ECO:0000313" key="2">
    <source>
        <dbReference type="Proteomes" id="UP000694287"/>
    </source>
</evidence>
<dbReference type="RefSeq" id="WP_218601837.1">
    <property type="nucleotide sequence ID" value="NZ_JADQDJ010000036.1"/>
</dbReference>
<sequence length="81" mass="9123">MSGDLPGTVPTMGPGSMLTGWWTRMPLGPDGELLWARIVRLMPPDRTLEDRWAVQLRRGTETWWVKCASSVHFPVCDVDPT</sequence>
<proteinExistence type="predicted"/>
<dbReference type="EMBL" id="JADQDK010000001">
    <property type="protein sequence ID" value="MBW0136351.1"/>
    <property type="molecule type" value="Genomic_DNA"/>
</dbReference>
<evidence type="ECO:0000313" key="1">
    <source>
        <dbReference type="EMBL" id="MBW0136351.1"/>
    </source>
</evidence>
<name>A0ABS6UVR1_9PSEU</name>
<comment type="caution">
    <text evidence="1">The sequence shown here is derived from an EMBL/GenBank/DDBJ whole genome shotgun (WGS) entry which is preliminary data.</text>
</comment>